<evidence type="ECO:0000313" key="2">
    <source>
        <dbReference type="Proteomes" id="UP001209878"/>
    </source>
</evidence>
<reference evidence="1" key="1">
    <citation type="journal article" date="2023" name="Mol. Biol. Evol.">
        <title>Third-Generation Sequencing Reveals the Adaptive Role of the Epigenome in Three Deep-Sea Polychaetes.</title>
        <authorList>
            <person name="Perez M."/>
            <person name="Aroh O."/>
            <person name="Sun Y."/>
            <person name="Lan Y."/>
            <person name="Juniper S.K."/>
            <person name="Young C.R."/>
            <person name="Angers B."/>
            <person name="Qian P.Y."/>
        </authorList>
    </citation>
    <scope>NUCLEOTIDE SEQUENCE</scope>
    <source>
        <strain evidence="1">R07B-5</strain>
    </source>
</reference>
<proteinExistence type="predicted"/>
<comment type="caution">
    <text evidence="1">The sequence shown here is derived from an EMBL/GenBank/DDBJ whole genome shotgun (WGS) entry which is preliminary data.</text>
</comment>
<dbReference type="AlphaFoldDB" id="A0AAD9UFQ8"/>
<sequence>MYLMRKSLCSSCSFSWASFSVVSRSIMLPFSPTSAFRVASNWAICTFRAFSRCRHSLSRSRSNALRSTITSVTVSYIIHTQY</sequence>
<gene>
    <name evidence="1" type="ORF">NP493_159g02111</name>
</gene>
<dbReference type="EMBL" id="JAODUO010000159">
    <property type="protein sequence ID" value="KAK2187639.1"/>
    <property type="molecule type" value="Genomic_DNA"/>
</dbReference>
<evidence type="ECO:0000313" key="1">
    <source>
        <dbReference type="EMBL" id="KAK2187639.1"/>
    </source>
</evidence>
<name>A0AAD9UFQ8_RIDPI</name>
<organism evidence="1 2">
    <name type="scientific">Ridgeia piscesae</name>
    <name type="common">Tubeworm</name>
    <dbReference type="NCBI Taxonomy" id="27915"/>
    <lineage>
        <taxon>Eukaryota</taxon>
        <taxon>Metazoa</taxon>
        <taxon>Spiralia</taxon>
        <taxon>Lophotrochozoa</taxon>
        <taxon>Annelida</taxon>
        <taxon>Polychaeta</taxon>
        <taxon>Sedentaria</taxon>
        <taxon>Canalipalpata</taxon>
        <taxon>Sabellida</taxon>
        <taxon>Siboglinidae</taxon>
        <taxon>Ridgeia</taxon>
    </lineage>
</organism>
<dbReference type="Proteomes" id="UP001209878">
    <property type="component" value="Unassembled WGS sequence"/>
</dbReference>
<keyword evidence="2" id="KW-1185">Reference proteome</keyword>
<accession>A0AAD9UFQ8</accession>
<protein>
    <submittedName>
        <fullName evidence="1">Uncharacterized protein</fullName>
    </submittedName>
</protein>